<dbReference type="GO" id="GO:0004806">
    <property type="term" value="F:triacylglycerol lipase activity"/>
    <property type="evidence" value="ECO:0007669"/>
    <property type="project" value="TreeGrafter"/>
</dbReference>
<name>A0AAD7ADT8_9AGAR</name>
<dbReference type="InterPro" id="IPR020904">
    <property type="entry name" value="Sc_DH/Rdtase_CS"/>
</dbReference>
<evidence type="ECO:0000256" key="1">
    <source>
        <dbReference type="ARBA" id="ARBA00006484"/>
    </source>
</evidence>
<reference evidence="5" key="1">
    <citation type="submission" date="2023-03" db="EMBL/GenBank/DDBJ databases">
        <title>Massive genome expansion in bonnet fungi (Mycena s.s.) driven by repeated elements and novel gene families across ecological guilds.</title>
        <authorList>
            <consortium name="Lawrence Berkeley National Laboratory"/>
            <person name="Harder C.B."/>
            <person name="Miyauchi S."/>
            <person name="Viragh M."/>
            <person name="Kuo A."/>
            <person name="Thoen E."/>
            <person name="Andreopoulos B."/>
            <person name="Lu D."/>
            <person name="Skrede I."/>
            <person name="Drula E."/>
            <person name="Henrissat B."/>
            <person name="Morin E."/>
            <person name="Kohler A."/>
            <person name="Barry K."/>
            <person name="LaButti K."/>
            <person name="Morin E."/>
            <person name="Salamov A."/>
            <person name="Lipzen A."/>
            <person name="Mereny Z."/>
            <person name="Hegedus B."/>
            <person name="Baldrian P."/>
            <person name="Stursova M."/>
            <person name="Weitz H."/>
            <person name="Taylor A."/>
            <person name="Grigoriev I.V."/>
            <person name="Nagy L.G."/>
            <person name="Martin F."/>
            <person name="Kauserud H."/>
        </authorList>
    </citation>
    <scope>NUCLEOTIDE SEQUENCE</scope>
    <source>
        <strain evidence="5">CBHHK002</strain>
    </source>
</reference>
<evidence type="ECO:0000256" key="4">
    <source>
        <dbReference type="RuleBase" id="RU000363"/>
    </source>
</evidence>
<keyword evidence="2" id="KW-0521">NADP</keyword>
<dbReference type="GO" id="GO:0019433">
    <property type="term" value="P:triglyceride catabolic process"/>
    <property type="evidence" value="ECO:0007669"/>
    <property type="project" value="TreeGrafter"/>
</dbReference>
<comment type="caution">
    <text evidence="5">The sequence shown here is derived from an EMBL/GenBank/DDBJ whole genome shotgun (WGS) entry which is preliminary data.</text>
</comment>
<dbReference type="Proteomes" id="UP001218218">
    <property type="component" value="Unassembled WGS sequence"/>
</dbReference>
<dbReference type="GO" id="GO:0006654">
    <property type="term" value="P:phosphatidic acid biosynthetic process"/>
    <property type="evidence" value="ECO:0007669"/>
    <property type="project" value="TreeGrafter"/>
</dbReference>
<dbReference type="EMBL" id="JARIHO010000009">
    <property type="protein sequence ID" value="KAJ7355881.1"/>
    <property type="molecule type" value="Genomic_DNA"/>
</dbReference>
<dbReference type="AlphaFoldDB" id="A0AAD7ADT8"/>
<dbReference type="InterPro" id="IPR036291">
    <property type="entry name" value="NAD(P)-bd_dom_sf"/>
</dbReference>
<dbReference type="PRINTS" id="PR00081">
    <property type="entry name" value="GDHRDH"/>
</dbReference>
<dbReference type="PRINTS" id="PR00080">
    <property type="entry name" value="SDRFAMILY"/>
</dbReference>
<dbReference type="GO" id="GO:0005811">
    <property type="term" value="C:lipid droplet"/>
    <property type="evidence" value="ECO:0007669"/>
    <property type="project" value="TreeGrafter"/>
</dbReference>
<dbReference type="SUPFAM" id="SSF51735">
    <property type="entry name" value="NAD(P)-binding Rossmann-fold domains"/>
    <property type="match status" value="1"/>
</dbReference>
<dbReference type="GO" id="GO:0005783">
    <property type="term" value="C:endoplasmic reticulum"/>
    <property type="evidence" value="ECO:0007669"/>
    <property type="project" value="TreeGrafter"/>
</dbReference>
<keyword evidence="6" id="KW-1185">Reference proteome</keyword>
<evidence type="ECO:0000256" key="2">
    <source>
        <dbReference type="ARBA" id="ARBA00022857"/>
    </source>
</evidence>
<protein>
    <submittedName>
        <fullName evidence="5">NAD-P-binding protein</fullName>
    </submittedName>
</protein>
<dbReference type="PANTHER" id="PTHR44169">
    <property type="entry name" value="NADPH-DEPENDENT 1-ACYLDIHYDROXYACETONE PHOSPHATE REDUCTASE"/>
    <property type="match status" value="1"/>
</dbReference>
<evidence type="ECO:0000313" key="5">
    <source>
        <dbReference type="EMBL" id="KAJ7355881.1"/>
    </source>
</evidence>
<dbReference type="Pfam" id="PF00106">
    <property type="entry name" value="adh_short"/>
    <property type="match status" value="1"/>
</dbReference>
<evidence type="ECO:0000256" key="3">
    <source>
        <dbReference type="ARBA" id="ARBA00023002"/>
    </source>
</evidence>
<keyword evidence="3" id="KW-0560">Oxidoreductase</keyword>
<dbReference type="PROSITE" id="PS00061">
    <property type="entry name" value="ADH_SHORT"/>
    <property type="match status" value="1"/>
</dbReference>
<organism evidence="5 6">
    <name type="scientific">Mycena albidolilacea</name>
    <dbReference type="NCBI Taxonomy" id="1033008"/>
    <lineage>
        <taxon>Eukaryota</taxon>
        <taxon>Fungi</taxon>
        <taxon>Dikarya</taxon>
        <taxon>Basidiomycota</taxon>
        <taxon>Agaricomycotina</taxon>
        <taxon>Agaricomycetes</taxon>
        <taxon>Agaricomycetidae</taxon>
        <taxon>Agaricales</taxon>
        <taxon>Marasmiineae</taxon>
        <taxon>Mycenaceae</taxon>
        <taxon>Mycena</taxon>
    </lineage>
</organism>
<dbReference type="GO" id="GO:0000140">
    <property type="term" value="F:acylglycerone-phosphate reductase (NADP+) activity"/>
    <property type="evidence" value="ECO:0007669"/>
    <property type="project" value="TreeGrafter"/>
</dbReference>
<sequence length="265" mass="28644">MPAQKTVLITGCSDGGIGSALAKEYHARGLRVFATSRRSETMEELSAGGIETLALDVTDSDAIKRTKDEISTRTGGKLDILVNNAGQTYEAAVADMDLAAARTLFELNVWAPVSMVQEFLPLLISSGRGCIVNIGSTAGIMPVPLQAAYNMSKAAIHQFGYTLGVELAPFDIRVVNIPSSSSGFAHLTISFPDKAVPTDEYARGVVAETIKDKPRAWLWGGRAAGLTWLLTTFFPRSIIDWIITDMYGFPKFAAQVRKEKAKKRA</sequence>
<proteinExistence type="inferred from homology"/>
<comment type="similarity">
    <text evidence="1 4">Belongs to the short-chain dehydrogenases/reductases (SDR) family.</text>
</comment>
<evidence type="ECO:0000313" key="6">
    <source>
        <dbReference type="Proteomes" id="UP001218218"/>
    </source>
</evidence>
<dbReference type="InterPro" id="IPR002347">
    <property type="entry name" value="SDR_fam"/>
</dbReference>
<gene>
    <name evidence="5" type="ORF">DFH08DRAFT_933664</name>
</gene>
<dbReference type="PANTHER" id="PTHR44169:SF6">
    <property type="entry name" value="NADPH-DEPENDENT 1-ACYLDIHYDROXYACETONE PHOSPHATE REDUCTASE"/>
    <property type="match status" value="1"/>
</dbReference>
<accession>A0AAD7ADT8</accession>
<dbReference type="Gene3D" id="3.40.50.720">
    <property type="entry name" value="NAD(P)-binding Rossmann-like Domain"/>
    <property type="match status" value="1"/>
</dbReference>